<evidence type="ECO:0000313" key="1">
    <source>
        <dbReference type="EMBL" id="KAF4683776.1"/>
    </source>
</evidence>
<dbReference type="GO" id="GO:0005634">
    <property type="term" value="C:nucleus"/>
    <property type="evidence" value="ECO:0007669"/>
    <property type="project" value="TreeGrafter"/>
</dbReference>
<dbReference type="PANTHER" id="PTHR10763">
    <property type="entry name" value="CELL DIVISION CONTROL PROTEIN 6-RELATED"/>
    <property type="match status" value="1"/>
</dbReference>
<accession>A0A7J6NJB8</accession>
<dbReference type="Proteomes" id="UP000553632">
    <property type="component" value="Unassembled WGS sequence"/>
</dbReference>
<dbReference type="PANTHER" id="PTHR10763:SF26">
    <property type="entry name" value="CELL DIVISION CONTROL PROTEIN 6 HOMOLOG"/>
    <property type="match status" value="1"/>
</dbReference>
<dbReference type="EMBL" id="JABANO010040590">
    <property type="protein sequence ID" value="KAF4683776.1"/>
    <property type="molecule type" value="Genomic_DNA"/>
</dbReference>
<dbReference type="GO" id="GO:0003688">
    <property type="term" value="F:DNA replication origin binding"/>
    <property type="evidence" value="ECO:0007669"/>
    <property type="project" value="TreeGrafter"/>
</dbReference>
<dbReference type="Gene3D" id="1.10.8.60">
    <property type="match status" value="1"/>
</dbReference>
<feature type="non-terminal residue" evidence="1">
    <location>
        <position position="113"/>
    </location>
</feature>
<dbReference type="InterPro" id="IPR050311">
    <property type="entry name" value="ORC1/CDC6"/>
</dbReference>
<dbReference type="GO" id="GO:0033314">
    <property type="term" value="P:mitotic DNA replication checkpoint signaling"/>
    <property type="evidence" value="ECO:0007669"/>
    <property type="project" value="TreeGrafter"/>
</dbReference>
<sequence>HSGAPPTVVADDGDDLSLIRLLFEMSQQSCKLSIIGIANTVDIVRRISTYPNYSSSDCKHGGSDKVIIQELVFKPYSHQQLKSILKQRLTISTQHGKEEGRFQDAALDLACRR</sequence>
<protein>
    <submittedName>
        <fullName evidence="1">Uncharacterized protein</fullName>
    </submittedName>
</protein>
<dbReference type="GO" id="GO:0006270">
    <property type="term" value="P:DNA replication initiation"/>
    <property type="evidence" value="ECO:0007669"/>
    <property type="project" value="TreeGrafter"/>
</dbReference>
<evidence type="ECO:0000313" key="2">
    <source>
        <dbReference type="Proteomes" id="UP000553632"/>
    </source>
</evidence>
<feature type="non-terminal residue" evidence="1">
    <location>
        <position position="1"/>
    </location>
</feature>
<reference evidence="1 2" key="1">
    <citation type="submission" date="2020-04" db="EMBL/GenBank/DDBJ databases">
        <title>Perkinsus olseni comparative genomics.</title>
        <authorList>
            <person name="Bogema D.R."/>
        </authorList>
    </citation>
    <scope>NUCLEOTIDE SEQUENCE [LARGE SCALE GENOMIC DNA]</scope>
    <source>
        <strain evidence="1 2">ATCC PRA-207</strain>
    </source>
</reference>
<name>A0A7J6NJB8_PEROL</name>
<gene>
    <name evidence="1" type="ORF">FOZ63_022523</name>
</gene>
<keyword evidence="2" id="KW-1185">Reference proteome</keyword>
<proteinExistence type="predicted"/>
<comment type="caution">
    <text evidence="1">The sequence shown here is derived from an EMBL/GenBank/DDBJ whole genome shotgun (WGS) entry which is preliminary data.</text>
</comment>
<organism evidence="1 2">
    <name type="scientific">Perkinsus olseni</name>
    <name type="common">Perkinsus atlanticus</name>
    <dbReference type="NCBI Taxonomy" id="32597"/>
    <lineage>
        <taxon>Eukaryota</taxon>
        <taxon>Sar</taxon>
        <taxon>Alveolata</taxon>
        <taxon>Perkinsozoa</taxon>
        <taxon>Perkinsea</taxon>
        <taxon>Perkinsida</taxon>
        <taxon>Perkinsidae</taxon>
        <taxon>Perkinsus</taxon>
    </lineage>
</organism>
<dbReference type="AlphaFoldDB" id="A0A7J6NJB8"/>